<dbReference type="Proteomes" id="UP000295472">
    <property type="component" value="Unassembled WGS sequence"/>
</dbReference>
<comment type="similarity">
    <text evidence="1">Belongs to the LysR transcriptional regulatory family.</text>
</comment>
<dbReference type="GO" id="GO:0003700">
    <property type="term" value="F:DNA-binding transcription factor activity"/>
    <property type="evidence" value="ECO:0007669"/>
    <property type="project" value="InterPro"/>
</dbReference>
<evidence type="ECO:0000313" key="7">
    <source>
        <dbReference type="EMBL" id="SDC71047.1"/>
    </source>
</evidence>
<keyword evidence="15" id="KW-1185">Reference proteome</keyword>
<evidence type="ECO:0000313" key="12">
    <source>
        <dbReference type="EMBL" id="TDX43749.1"/>
    </source>
</evidence>
<reference evidence="9 14" key="1">
    <citation type="submission" date="2016-10" db="EMBL/GenBank/DDBJ databases">
        <authorList>
            <person name="de Groot N.N."/>
        </authorList>
    </citation>
    <scope>NUCLEOTIDE SEQUENCE [LARGE SCALE GENOMIC DNA]</scope>
    <source>
        <strain evidence="9 14">WG7</strain>
    </source>
</reference>
<evidence type="ECO:0000313" key="6">
    <source>
        <dbReference type="EMBL" id="PXV63498.1"/>
    </source>
</evidence>
<dbReference type="EMBL" id="FMYT01000012">
    <property type="protein sequence ID" value="SDC71047.1"/>
    <property type="molecule type" value="Genomic_DNA"/>
</dbReference>
<evidence type="ECO:0000313" key="11">
    <source>
        <dbReference type="EMBL" id="TDS29552.1"/>
    </source>
</evidence>
<dbReference type="GeneID" id="57012689"/>
<evidence type="ECO:0000256" key="3">
    <source>
        <dbReference type="ARBA" id="ARBA00023125"/>
    </source>
</evidence>
<evidence type="ECO:0000313" key="13">
    <source>
        <dbReference type="Proteomes" id="UP000198612"/>
    </source>
</evidence>
<evidence type="ECO:0000313" key="9">
    <source>
        <dbReference type="EMBL" id="SDI90561.1"/>
    </source>
</evidence>
<protein>
    <submittedName>
        <fullName evidence="6">DNA-binding transcriptional LysR family regulator</fullName>
    </submittedName>
    <submittedName>
        <fullName evidence="7">DNA-binding transcriptional regulator, LysR family</fullName>
    </submittedName>
</protein>
<proteinExistence type="inferred from homology"/>
<gene>
    <name evidence="11" type="ORF">BY453_11739</name>
    <name evidence="12" type="ORF">C7954_11444</name>
    <name evidence="6" type="ORF">C8C78_12339</name>
    <name evidence="7" type="ORF">SAMN04488597_11240</name>
    <name evidence="8" type="ORF">SAMN04488598_11427</name>
    <name evidence="10" type="ORF">SAMN04515652_11427</name>
    <name evidence="9" type="ORF">SAMN04515654_11923</name>
</gene>
<evidence type="ECO:0000259" key="5">
    <source>
        <dbReference type="PROSITE" id="PS50931"/>
    </source>
</evidence>
<dbReference type="SUPFAM" id="SSF53850">
    <property type="entry name" value="Periplasmic binding protein-like II"/>
    <property type="match status" value="1"/>
</dbReference>
<dbReference type="EMBL" id="QICM01000023">
    <property type="protein sequence ID" value="PXV63498.1"/>
    <property type="molecule type" value="Genomic_DNA"/>
</dbReference>
<keyword evidence="4" id="KW-0804">Transcription</keyword>
<dbReference type="Proteomes" id="UP000199519">
    <property type="component" value="Unassembled WGS sequence"/>
</dbReference>
<keyword evidence="3 7" id="KW-0238">DNA-binding</keyword>
<dbReference type="EMBL" id="SOEF01000014">
    <property type="protein sequence ID" value="TDX43749.1"/>
    <property type="molecule type" value="Genomic_DNA"/>
</dbReference>
<dbReference type="EMBL" id="SOAA01000017">
    <property type="protein sequence ID" value="TDS29552.1"/>
    <property type="molecule type" value="Genomic_DNA"/>
</dbReference>
<organism evidence="7 19">
    <name type="scientific">Halanaerobium congolense</name>
    <dbReference type="NCBI Taxonomy" id="54121"/>
    <lineage>
        <taxon>Bacteria</taxon>
        <taxon>Bacillati</taxon>
        <taxon>Bacillota</taxon>
        <taxon>Clostridia</taxon>
        <taxon>Halanaerobiales</taxon>
        <taxon>Halanaerobiaceae</taxon>
        <taxon>Halanaerobium</taxon>
    </lineage>
</organism>
<dbReference type="PRINTS" id="PR00039">
    <property type="entry name" value="HTHLYSR"/>
</dbReference>
<dbReference type="EMBL" id="FNBJ01000014">
    <property type="protein sequence ID" value="SDF51981.1"/>
    <property type="molecule type" value="Genomic_DNA"/>
</dbReference>
<dbReference type="Gene3D" id="3.40.190.10">
    <property type="entry name" value="Periplasmic binding protein-like II"/>
    <property type="match status" value="2"/>
</dbReference>
<dbReference type="Proteomes" id="UP000324896">
    <property type="component" value="Unassembled WGS sequence"/>
</dbReference>
<evidence type="ECO:0000256" key="4">
    <source>
        <dbReference type="ARBA" id="ARBA00023163"/>
    </source>
</evidence>
<evidence type="ECO:0000313" key="18">
    <source>
        <dbReference type="Proteomes" id="UP000295758"/>
    </source>
</evidence>
<evidence type="ECO:0000256" key="1">
    <source>
        <dbReference type="ARBA" id="ARBA00009437"/>
    </source>
</evidence>
<evidence type="ECO:0000313" key="8">
    <source>
        <dbReference type="EMBL" id="SDF51981.1"/>
    </source>
</evidence>
<dbReference type="EMBL" id="FOHG01000014">
    <property type="protein sequence ID" value="SES96986.1"/>
    <property type="molecule type" value="Genomic_DNA"/>
</dbReference>
<name>A0A1G6NUY3_9FIRM</name>
<dbReference type="Proteomes" id="UP000247389">
    <property type="component" value="Unassembled WGS sequence"/>
</dbReference>
<evidence type="ECO:0000256" key="2">
    <source>
        <dbReference type="ARBA" id="ARBA00023015"/>
    </source>
</evidence>
<dbReference type="RefSeq" id="WP_089717156.1">
    <property type="nucleotide sequence ID" value="NZ_FMYT01000012.1"/>
</dbReference>
<reference evidence="13 15" key="2">
    <citation type="submission" date="2016-10" db="EMBL/GenBank/DDBJ databases">
        <authorList>
            <person name="Varghese N."/>
            <person name="Submissions S."/>
        </authorList>
    </citation>
    <scope>NUCLEOTIDE SEQUENCE [LARGE SCALE GENOMIC DNA]</scope>
    <source>
        <strain evidence="7 19">WG10</strain>
        <strain evidence="8 15">WG2</strain>
        <strain evidence="10 13">WG5</strain>
    </source>
</reference>
<dbReference type="InterPro" id="IPR036388">
    <property type="entry name" value="WH-like_DNA-bd_sf"/>
</dbReference>
<dbReference type="EMBL" id="FNEH01000019">
    <property type="protein sequence ID" value="SDI90561.1"/>
    <property type="molecule type" value="Genomic_DNA"/>
</dbReference>
<dbReference type="Pfam" id="PF00126">
    <property type="entry name" value="HTH_1"/>
    <property type="match status" value="1"/>
</dbReference>
<dbReference type="GO" id="GO:0000976">
    <property type="term" value="F:transcription cis-regulatory region binding"/>
    <property type="evidence" value="ECO:0007669"/>
    <property type="project" value="TreeGrafter"/>
</dbReference>
<dbReference type="InterPro" id="IPR036390">
    <property type="entry name" value="WH_DNA-bd_sf"/>
</dbReference>
<reference evidence="11 18" key="4">
    <citation type="submission" date="2019-03" db="EMBL/GenBank/DDBJ databases">
        <title>Deep subsurface shale carbon reservoir microbial communities from Ohio and West Virginia, USA.</title>
        <authorList>
            <person name="Wrighton K."/>
        </authorList>
    </citation>
    <scope>NUCLEOTIDE SEQUENCE [LARGE SCALE GENOMIC DNA]</scope>
    <source>
        <strain evidence="11 18">UTICA-S4D12</strain>
    </source>
</reference>
<dbReference type="AlphaFoldDB" id="A0A1G6NUY3"/>
<dbReference type="Proteomes" id="UP000198945">
    <property type="component" value="Unassembled WGS sequence"/>
</dbReference>
<dbReference type="Proteomes" id="UP000198612">
    <property type="component" value="Unassembled WGS sequence"/>
</dbReference>
<evidence type="ECO:0000313" key="16">
    <source>
        <dbReference type="Proteomes" id="UP000247389"/>
    </source>
</evidence>
<dbReference type="PANTHER" id="PTHR30126:SF40">
    <property type="entry name" value="HTH-TYPE TRANSCRIPTIONAL REGULATOR GLTR"/>
    <property type="match status" value="1"/>
</dbReference>
<evidence type="ECO:0000313" key="17">
    <source>
        <dbReference type="Proteomes" id="UP000295472"/>
    </source>
</evidence>
<dbReference type="InterPro" id="IPR005119">
    <property type="entry name" value="LysR_subst-bd"/>
</dbReference>
<reference evidence="6 16" key="3">
    <citation type="submission" date="2018-04" db="EMBL/GenBank/DDBJ databases">
        <title>Subsurface microbial communities from deep shales in Ohio and West Virginia, USA.</title>
        <authorList>
            <person name="Wrighton K."/>
        </authorList>
    </citation>
    <scope>NUCLEOTIDE SEQUENCE [LARGE SCALE GENOMIC DNA]</scope>
    <source>
        <strain evidence="12 17">DSMZ 11287</strain>
        <strain evidence="6 16">MSL28</strain>
    </source>
</reference>
<dbReference type="InterPro" id="IPR000847">
    <property type="entry name" value="LysR_HTH_N"/>
</dbReference>
<dbReference type="PANTHER" id="PTHR30126">
    <property type="entry name" value="HTH-TYPE TRANSCRIPTIONAL REGULATOR"/>
    <property type="match status" value="1"/>
</dbReference>
<evidence type="ECO:0000313" key="15">
    <source>
        <dbReference type="Proteomes" id="UP000199519"/>
    </source>
</evidence>
<accession>A0A1G6NUY3</accession>
<dbReference type="Pfam" id="PF03466">
    <property type="entry name" value="LysR_substrate"/>
    <property type="match status" value="1"/>
</dbReference>
<dbReference type="Proteomes" id="UP000295758">
    <property type="component" value="Unassembled WGS sequence"/>
</dbReference>
<dbReference type="PROSITE" id="PS50931">
    <property type="entry name" value="HTH_LYSR"/>
    <property type="match status" value="1"/>
</dbReference>
<keyword evidence="2" id="KW-0805">Transcription regulation</keyword>
<feature type="domain" description="HTH lysR-type" evidence="5">
    <location>
        <begin position="2"/>
        <end position="58"/>
    </location>
</feature>
<evidence type="ECO:0000313" key="14">
    <source>
        <dbReference type="Proteomes" id="UP000198945"/>
    </source>
</evidence>
<sequence>MIDFRHQTFLKLCQIKNYTKTAEKLHITQPTVSQHIKHLEEYYGVKLFNYSSKKLNLTAAGKKLYHYTERMIADSRKIAQTISNKSPKQNIKFGATLSIGEFVMPDILNQAMTENPELNFDMLVENTATLLQKLKAGEINFAVLEGFFDKTKFGYHLFSQEKFIGICSADSNLSREKIKMDKLLDFRLILRENGSGTREILEQILYTNNLNPKSFTSTIEIGNLNAIKALVSENKGISFMYQAAAKRYLEANKISALKIKDFNIQREFNFIYLKDSVFAEEYLKYFELFINLRKK</sequence>
<dbReference type="Gene3D" id="1.10.10.10">
    <property type="entry name" value="Winged helix-like DNA-binding domain superfamily/Winged helix DNA-binding domain"/>
    <property type="match status" value="1"/>
</dbReference>
<dbReference type="SUPFAM" id="SSF46785">
    <property type="entry name" value="Winged helix' DNA-binding domain"/>
    <property type="match status" value="1"/>
</dbReference>
<evidence type="ECO:0000313" key="19">
    <source>
        <dbReference type="Proteomes" id="UP000324896"/>
    </source>
</evidence>
<evidence type="ECO:0000313" key="10">
    <source>
        <dbReference type="EMBL" id="SES96986.1"/>
    </source>
</evidence>